<gene>
    <name evidence="7" type="ORF">H8R25_03855</name>
</gene>
<keyword evidence="8" id="KW-1185">Reference proteome</keyword>
<feature type="transmembrane region" description="Helical" evidence="5">
    <location>
        <begin position="45"/>
        <end position="74"/>
    </location>
</feature>
<dbReference type="Proteomes" id="UP000641454">
    <property type="component" value="Unassembled WGS sequence"/>
</dbReference>
<protein>
    <submittedName>
        <fullName evidence="7">O-antigen ligase family protein</fullName>
    </submittedName>
</protein>
<feature type="transmembrane region" description="Helical" evidence="5">
    <location>
        <begin position="348"/>
        <end position="368"/>
    </location>
</feature>
<keyword evidence="3 5" id="KW-1133">Transmembrane helix</keyword>
<feature type="transmembrane region" description="Helical" evidence="5">
    <location>
        <begin position="315"/>
        <end position="336"/>
    </location>
</feature>
<evidence type="ECO:0000256" key="5">
    <source>
        <dbReference type="SAM" id="Phobius"/>
    </source>
</evidence>
<dbReference type="Pfam" id="PF04932">
    <property type="entry name" value="Wzy_C"/>
    <property type="match status" value="1"/>
</dbReference>
<keyword evidence="4 5" id="KW-0472">Membrane</keyword>
<evidence type="ECO:0000259" key="6">
    <source>
        <dbReference type="Pfam" id="PF04932"/>
    </source>
</evidence>
<evidence type="ECO:0000313" key="8">
    <source>
        <dbReference type="Proteomes" id="UP000641454"/>
    </source>
</evidence>
<evidence type="ECO:0000256" key="1">
    <source>
        <dbReference type="ARBA" id="ARBA00004141"/>
    </source>
</evidence>
<accession>A0A923MY06</accession>
<reference evidence="7 8" key="1">
    <citation type="submission" date="2020-08" db="EMBL/GenBank/DDBJ databases">
        <title>Description of novel Flavobacterium F-392 isolate.</title>
        <authorList>
            <person name="Saticioglu I.B."/>
            <person name="Duman M."/>
            <person name="Altun S."/>
        </authorList>
    </citation>
    <scope>NUCLEOTIDE SEQUENCE [LARGE SCALE GENOMIC DNA]</scope>
    <source>
        <strain evidence="7 8">F-392</strain>
    </source>
</reference>
<dbReference type="InterPro" id="IPR007016">
    <property type="entry name" value="O-antigen_ligase-rel_domated"/>
</dbReference>
<dbReference type="AlphaFoldDB" id="A0A923MY06"/>
<sequence length="393" mass="45292">MHSIMTIAEKSINDAKSNTLLVLLYFFQYGLLIPITVVMRGQYPIAIFTVLLFCYALVNNRIIISSYSALSFILPLSVLITKLPFERYVAETNVAMELIISFFAIGMSGILIGSLRFSQDHFLSYGYKLGLLNFFLLGAIPFTSLYLDEINYMRFGYAILPTVIFSFLFLFRDNNKKWTFIVFCLSFAELLLFGARGAMLTFILFALIYLFFISDVSKKIKLYILFFLFLIGASLKFVLEYLLESLDTFGLYSYSLTKYLNLFNGDSLASTSSGRDDIYGLAFKRIDESFWFGSPLNTCFIDTGSTYYHNIILDILVNFGVIGFAFFFLFIFYNIFKVVSSTSKERKMIFFVLFLIAMGRLFVSSSFWQRPEFWIFVGYCVNYTSKKFDISTV</sequence>
<feature type="transmembrane region" description="Helical" evidence="5">
    <location>
        <begin position="94"/>
        <end position="117"/>
    </location>
</feature>
<organism evidence="7 8">
    <name type="scientific">Flavobacterium muglaense</name>
    <dbReference type="NCBI Taxonomy" id="2764716"/>
    <lineage>
        <taxon>Bacteria</taxon>
        <taxon>Pseudomonadati</taxon>
        <taxon>Bacteroidota</taxon>
        <taxon>Flavobacteriia</taxon>
        <taxon>Flavobacteriales</taxon>
        <taxon>Flavobacteriaceae</taxon>
        <taxon>Flavobacterium</taxon>
    </lineage>
</organism>
<comment type="caution">
    <text evidence="7">The sequence shown here is derived from an EMBL/GenBank/DDBJ whole genome shotgun (WGS) entry which is preliminary data.</text>
</comment>
<evidence type="ECO:0000256" key="4">
    <source>
        <dbReference type="ARBA" id="ARBA00023136"/>
    </source>
</evidence>
<keyword evidence="2 5" id="KW-0812">Transmembrane</keyword>
<dbReference type="GO" id="GO:0016874">
    <property type="term" value="F:ligase activity"/>
    <property type="evidence" value="ECO:0007669"/>
    <property type="project" value="UniProtKB-KW"/>
</dbReference>
<dbReference type="EMBL" id="JACRUL010000005">
    <property type="protein sequence ID" value="MBC5843572.1"/>
    <property type="molecule type" value="Genomic_DNA"/>
</dbReference>
<name>A0A923MY06_9FLAO</name>
<comment type="subcellular location">
    <subcellularLocation>
        <location evidence="1">Membrane</location>
        <topology evidence="1">Multi-pass membrane protein</topology>
    </subcellularLocation>
</comment>
<keyword evidence="7" id="KW-0436">Ligase</keyword>
<feature type="transmembrane region" description="Helical" evidence="5">
    <location>
        <begin position="20"/>
        <end position="39"/>
    </location>
</feature>
<dbReference type="RefSeq" id="WP_187017244.1">
    <property type="nucleotide sequence ID" value="NZ_JACRUK010000005.1"/>
</dbReference>
<dbReference type="GO" id="GO:0016020">
    <property type="term" value="C:membrane"/>
    <property type="evidence" value="ECO:0007669"/>
    <property type="project" value="UniProtKB-SubCell"/>
</dbReference>
<evidence type="ECO:0000313" key="7">
    <source>
        <dbReference type="EMBL" id="MBC5843572.1"/>
    </source>
</evidence>
<feature type="domain" description="O-antigen ligase-related" evidence="6">
    <location>
        <begin position="182"/>
        <end position="328"/>
    </location>
</feature>
<proteinExistence type="predicted"/>
<feature type="transmembrane region" description="Helical" evidence="5">
    <location>
        <begin position="223"/>
        <end position="243"/>
    </location>
</feature>
<feature type="transmembrane region" description="Helical" evidence="5">
    <location>
        <begin position="154"/>
        <end position="172"/>
    </location>
</feature>
<feature type="transmembrane region" description="Helical" evidence="5">
    <location>
        <begin position="178"/>
        <end position="211"/>
    </location>
</feature>
<evidence type="ECO:0000256" key="2">
    <source>
        <dbReference type="ARBA" id="ARBA00022692"/>
    </source>
</evidence>
<evidence type="ECO:0000256" key="3">
    <source>
        <dbReference type="ARBA" id="ARBA00022989"/>
    </source>
</evidence>
<feature type="transmembrane region" description="Helical" evidence="5">
    <location>
        <begin position="129"/>
        <end position="147"/>
    </location>
</feature>